<dbReference type="STRING" id="1108044.GOOTI_221_00060"/>
<evidence type="ECO:0000256" key="1">
    <source>
        <dbReference type="SAM" id="Phobius"/>
    </source>
</evidence>
<dbReference type="Proteomes" id="UP000005038">
    <property type="component" value="Unassembled WGS sequence"/>
</dbReference>
<feature type="transmembrane region" description="Helical" evidence="1">
    <location>
        <begin position="40"/>
        <end position="61"/>
    </location>
</feature>
<keyword evidence="3" id="KW-1185">Reference proteome</keyword>
<evidence type="ECO:0000313" key="2">
    <source>
        <dbReference type="EMBL" id="GAB36463.1"/>
    </source>
</evidence>
<keyword evidence="1" id="KW-1133">Transmembrane helix</keyword>
<reference evidence="2" key="1">
    <citation type="submission" date="2012-02" db="EMBL/GenBank/DDBJ databases">
        <title>Whole genome shotgun sequence of Gordonia otitidis NBRC 100426.</title>
        <authorList>
            <person name="Yoshida I."/>
            <person name="Hosoyama A."/>
            <person name="Tsuchikane K."/>
            <person name="Katsumata H."/>
            <person name="Yamazaki S."/>
            <person name="Fujita N."/>
        </authorList>
    </citation>
    <scope>NUCLEOTIDE SEQUENCE [LARGE SCALE GENOMIC DNA]</scope>
    <source>
        <strain evidence="2">NBRC 100426</strain>
    </source>
</reference>
<dbReference type="AlphaFoldDB" id="H5TSK5"/>
<sequence length="68" mass="7691">MAFHHSTTHVGHPRSHQSGVMDTLIHGAAWRAGTRTVDSLFQWAPTLAIAAVICAVFIYCLSRYRRRR</sequence>
<dbReference type="RefSeq" id="WP_007240644.1">
    <property type="nucleotide sequence ID" value="NZ_BAFB01000221.1"/>
</dbReference>
<proteinExistence type="predicted"/>
<organism evidence="2 3">
    <name type="scientific">Gordonia otitidis (strain DSM 44809 / CCUG 52243 / JCM 12355 / NBRC 100426 / IFM 10032)</name>
    <dbReference type="NCBI Taxonomy" id="1108044"/>
    <lineage>
        <taxon>Bacteria</taxon>
        <taxon>Bacillati</taxon>
        <taxon>Actinomycetota</taxon>
        <taxon>Actinomycetes</taxon>
        <taxon>Mycobacteriales</taxon>
        <taxon>Gordoniaceae</taxon>
        <taxon>Gordonia</taxon>
    </lineage>
</organism>
<accession>H5TSK5</accession>
<evidence type="ECO:0000313" key="3">
    <source>
        <dbReference type="Proteomes" id="UP000005038"/>
    </source>
</evidence>
<keyword evidence="1" id="KW-0812">Transmembrane</keyword>
<name>H5TSK5_GORO1</name>
<gene>
    <name evidence="2" type="ORF">GOOTI_221_00060</name>
</gene>
<keyword evidence="1" id="KW-0472">Membrane</keyword>
<protein>
    <submittedName>
        <fullName evidence="2">Uncharacterized protein</fullName>
    </submittedName>
</protein>
<dbReference type="EMBL" id="BAFB01000221">
    <property type="protein sequence ID" value="GAB36463.1"/>
    <property type="molecule type" value="Genomic_DNA"/>
</dbReference>
<comment type="caution">
    <text evidence="2">The sequence shown here is derived from an EMBL/GenBank/DDBJ whole genome shotgun (WGS) entry which is preliminary data.</text>
</comment>